<dbReference type="OrthoDB" id="6174494at2"/>
<dbReference type="RefSeq" id="WP_096292444.1">
    <property type="nucleotide sequence ID" value="NZ_LT907782.1"/>
</dbReference>
<dbReference type="EMBL" id="LT907782">
    <property type="protein sequence ID" value="SNX59730.1"/>
    <property type="molecule type" value="Genomic_DNA"/>
</dbReference>
<gene>
    <name evidence="1" type="ORF">SAMN06296273_1166</name>
</gene>
<protein>
    <recommendedName>
        <fullName evidence="3">Phage gp6-like head-tail connector protein</fullName>
    </recommendedName>
</protein>
<organism evidence="1 2">
    <name type="scientific">Nitrosomonas ureae</name>
    <dbReference type="NCBI Taxonomy" id="44577"/>
    <lineage>
        <taxon>Bacteria</taxon>
        <taxon>Pseudomonadati</taxon>
        <taxon>Pseudomonadota</taxon>
        <taxon>Betaproteobacteria</taxon>
        <taxon>Nitrosomonadales</taxon>
        <taxon>Nitrosomonadaceae</taxon>
        <taxon>Nitrosomonas</taxon>
    </lineage>
</organism>
<dbReference type="InterPro" id="IPR021146">
    <property type="entry name" value="Phage_gp6-like_head-tail"/>
</dbReference>
<dbReference type="InterPro" id="IPR011738">
    <property type="entry name" value="Phage_CHP"/>
</dbReference>
<sequence>MPEKLITAPATEPLTLAQAKAHLRWTSSAEDELIQSLIKAARNLCEEETGRALLPQTWELSLDCFMSEMRLHRVPVASITSVKFTDWEGAEQTLASTEYVLDNASNSIARVVIAPNKSWPQLYNGINNVRVRYVAGYANADAVPEALKQWMKLQISHWFRNRESVNVGNIVSKMDFVDNLLNAYRIYNL</sequence>
<dbReference type="NCBIfam" id="TIGR02215">
    <property type="entry name" value="phage_chp_gp8"/>
    <property type="match status" value="1"/>
</dbReference>
<dbReference type="Gene3D" id="1.10.3230.30">
    <property type="entry name" value="Phage gp6-like head-tail connector protein"/>
    <property type="match status" value="1"/>
</dbReference>
<reference evidence="1 2" key="1">
    <citation type="submission" date="2017-08" db="EMBL/GenBank/DDBJ databases">
        <authorList>
            <person name="de Groot N.N."/>
        </authorList>
    </citation>
    <scope>NUCLEOTIDE SEQUENCE [LARGE SCALE GENOMIC DNA]</scope>
    <source>
        <strain evidence="1 2">Nm15</strain>
    </source>
</reference>
<name>A0A285BWZ6_9PROT</name>
<evidence type="ECO:0000313" key="1">
    <source>
        <dbReference type="EMBL" id="SNX59730.1"/>
    </source>
</evidence>
<accession>A0A285BWZ6</accession>
<proteinExistence type="predicted"/>
<dbReference type="AlphaFoldDB" id="A0A285BWZ6"/>
<dbReference type="CDD" id="cd08054">
    <property type="entry name" value="gp6"/>
    <property type="match status" value="1"/>
</dbReference>
<evidence type="ECO:0008006" key="3">
    <source>
        <dbReference type="Google" id="ProtNLM"/>
    </source>
</evidence>
<evidence type="ECO:0000313" key="2">
    <source>
        <dbReference type="Proteomes" id="UP000242498"/>
    </source>
</evidence>
<dbReference type="Pfam" id="PF05135">
    <property type="entry name" value="Phage_connect_1"/>
    <property type="match status" value="1"/>
</dbReference>
<dbReference type="Proteomes" id="UP000242498">
    <property type="component" value="Chromosome I"/>
</dbReference>